<dbReference type="SMART" id="SM00245">
    <property type="entry name" value="TSPc"/>
    <property type="match status" value="1"/>
</dbReference>
<dbReference type="Proteomes" id="UP000240621">
    <property type="component" value="Unassembled WGS sequence"/>
</dbReference>
<dbReference type="GO" id="GO:0004175">
    <property type="term" value="F:endopeptidase activity"/>
    <property type="evidence" value="ECO:0007669"/>
    <property type="project" value="TreeGrafter"/>
</dbReference>
<dbReference type="PROSITE" id="PS51257">
    <property type="entry name" value="PROKAR_LIPOPROTEIN"/>
    <property type="match status" value="1"/>
</dbReference>
<dbReference type="InterPro" id="IPR036034">
    <property type="entry name" value="PDZ_sf"/>
</dbReference>
<evidence type="ECO:0000313" key="3">
    <source>
        <dbReference type="EMBL" id="PSK82391.1"/>
    </source>
</evidence>
<dbReference type="CDD" id="cd07561">
    <property type="entry name" value="Peptidase_S41_CPP_like"/>
    <property type="match status" value="1"/>
</dbReference>
<dbReference type="AlphaFoldDB" id="A0A2P8CBQ2"/>
<dbReference type="PANTHER" id="PTHR32060">
    <property type="entry name" value="TAIL-SPECIFIC PROTEASE"/>
    <property type="match status" value="1"/>
</dbReference>
<dbReference type="Gene3D" id="3.30.750.170">
    <property type="match status" value="1"/>
</dbReference>
<dbReference type="Gene3D" id="3.90.226.10">
    <property type="entry name" value="2-enoyl-CoA Hydratase, Chain A, domain 1"/>
    <property type="match status" value="1"/>
</dbReference>
<sequence length="439" mass="47881">MKKIQFLLPIVLLTILALSGCQKNDTPAPTPSGSIDSTGTVVSGVKNTAELFNSWYLWYKDMPDVDLSSYTDPSKYVDAIRYNKDHWSFVAPLQEILDLIQSGQSGGWGAGFKFDLSDSLRIADVYTDSPMGRDSVARGWMIRSLDGQLVRNMSVDAINQELAKNQVTFGFVLPDSTYKEISIAKGNVVMNTVQYSHVYDTNGEKTGYLVFSDFLEPSVADLDTTFATFKADGVSNLILDLRYNTGGLLSTADSLMSLIAGNKYNNQTYNVQEFNDKHTDANENNVVHQAANSLNLNKIVVITSSSTASASELTISGLMPLYPVTLIGTQTLGKPVGMSIFSDTQDSLAIAPISFRNVNSAGYSDYFDGIPVDYTVYEDVRYPFGDPNELCLKAALNYLSTGSPGTAAAMLKSGTMPSKLLSKGTDVTVTNLYDMKKMK</sequence>
<evidence type="ECO:0000313" key="4">
    <source>
        <dbReference type="Proteomes" id="UP000240621"/>
    </source>
</evidence>
<dbReference type="GO" id="GO:0006508">
    <property type="term" value="P:proteolysis"/>
    <property type="evidence" value="ECO:0007669"/>
    <property type="project" value="InterPro"/>
</dbReference>
<dbReference type="SUPFAM" id="SSF52096">
    <property type="entry name" value="ClpP/crotonase"/>
    <property type="match status" value="1"/>
</dbReference>
<dbReference type="GO" id="GO:0030288">
    <property type="term" value="C:outer membrane-bounded periplasmic space"/>
    <property type="evidence" value="ECO:0007669"/>
    <property type="project" value="TreeGrafter"/>
</dbReference>
<dbReference type="PANTHER" id="PTHR32060:SF30">
    <property type="entry name" value="CARBOXY-TERMINAL PROCESSING PROTEASE CTPA"/>
    <property type="match status" value="1"/>
</dbReference>
<dbReference type="EMBL" id="PYGC01000006">
    <property type="protein sequence ID" value="PSK82391.1"/>
    <property type="molecule type" value="Genomic_DNA"/>
</dbReference>
<feature type="chain" id="PRO_5015169127" evidence="1">
    <location>
        <begin position="24"/>
        <end position="439"/>
    </location>
</feature>
<dbReference type="OrthoDB" id="7168509at2"/>
<comment type="caution">
    <text evidence="3">The sequence shown here is derived from an EMBL/GenBank/DDBJ whole genome shotgun (WGS) entry which is preliminary data.</text>
</comment>
<accession>A0A2P8CBQ2</accession>
<dbReference type="Pfam" id="PF18294">
    <property type="entry name" value="Pept_S41_N"/>
    <property type="match status" value="1"/>
</dbReference>
<reference evidence="3 4" key="1">
    <citation type="submission" date="2018-03" db="EMBL/GenBank/DDBJ databases">
        <title>Genomic Encyclopedia of Archaeal and Bacterial Type Strains, Phase II (KMG-II): from individual species to whole genera.</title>
        <authorList>
            <person name="Goeker M."/>
        </authorList>
    </citation>
    <scope>NUCLEOTIDE SEQUENCE [LARGE SCALE GENOMIC DNA]</scope>
    <source>
        <strain evidence="3 4">DSM 27267</strain>
    </source>
</reference>
<proteinExistence type="predicted"/>
<dbReference type="InterPro" id="IPR005151">
    <property type="entry name" value="Tail-specific_protease"/>
</dbReference>
<dbReference type="Pfam" id="PF03572">
    <property type="entry name" value="Peptidase_S41"/>
    <property type="match status" value="1"/>
</dbReference>
<protein>
    <submittedName>
        <fullName evidence="3">Peptidase S41-like protein</fullName>
    </submittedName>
</protein>
<keyword evidence="1" id="KW-0732">Signal</keyword>
<feature type="domain" description="Tail specific protease" evidence="2">
    <location>
        <begin position="176"/>
        <end position="377"/>
    </location>
</feature>
<gene>
    <name evidence="3" type="ORF">CLV93_106135</name>
</gene>
<dbReference type="GO" id="GO:0008236">
    <property type="term" value="F:serine-type peptidase activity"/>
    <property type="evidence" value="ECO:0007669"/>
    <property type="project" value="InterPro"/>
</dbReference>
<dbReference type="RefSeq" id="WP_106542602.1">
    <property type="nucleotide sequence ID" value="NZ_BLAU01000001.1"/>
</dbReference>
<feature type="signal peptide" evidence="1">
    <location>
        <begin position="1"/>
        <end position="23"/>
    </location>
</feature>
<dbReference type="Gene3D" id="2.30.42.10">
    <property type="match status" value="1"/>
</dbReference>
<name>A0A2P8CBQ2_9BACT</name>
<evidence type="ECO:0000259" key="2">
    <source>
        <dbReference type="SMART" id="SM00245"/>
    </source>
</evidence>
<dbReference type="InterPro" id="IPR029045">
    <property type="entry name" value="ClpP/crotonase-like_dom_sf"/>
</dbReference>
<organism evidence="3 4">
    <name type="scientific">Prolixibacter denitrificans</name>
    <dbReference type="NCBI Taxonomy" id="1541063"/>
    <lineage>
        <taxon>Bacteria</taxon>
        <taxon>Pseudomonadati</taxon>
        <taxon>Bacteroidota</taxon>
        <taxon>Bacteroidia</taxon>
        <taxon>Marinilabiliales</taxon>
        <taxon>Prolixibacteraceae</taxon>
        <taxon>Prolixibacter</taxon>
    </lineage>
</organism>
<dbReference type="GO" id="GO:0007165">
    <property type="term" value="P:signal transduction"/>
    <property type="evidence" value="ECO:0007669"/>
    <property type="project" value="TreeGrafter"/>
</dbReference>
<evidence type="ECO:0000256" key="1">
    <source>
        <dbReference type="SAM" id="SignalP"/>
    </source>
</evidence>
<dbReference type="InterPro" id="IPR041613">
    <property type="entry name" value="Pept_S41_N"/>
</dbReference>